<dbReference type="Proteomes" id="UP000177177">
    <property type="component" value="Unassembled WGS sequence"/>
</dbReference>
<comment type="caution">
    <text evidence="2">The sequence shown here is derived from an EMBL/GenBank/DDBJ whole genome shotgun (WGS) entry which is preliminary data.</text>
</comment>
<dbReference type="AlphaFoldDB" id="A0A1G2KY91"/>
<feature type="region of interest" description="Disordered" evidence="1">
    <location>
        <begin position="113"/>
        <end position="133"/>
    </location>
</feature>
<accession>A0A1G2KY91</accession>
<name>A0A1G2KY91_9BACT</name>
<reference evidence="2 3" key="1">
    <citation type="journal article" date="2016" name="Nat. Commun.">
        <title>Thousands of microbial genomes shed light on interconnected biogeochemical processes in an aquifer system.</title>
        <authorList>
            <person name="Anantharaman K."/>
            <person name="Brown C.T."/>
            <person name="Hug L.A."/>
            <person name="Sharon I."/>
            <person name="Castelle C.J."/>
            <person name="Probst A.J."/>
            <person name="Thomas B.C."/>
            <person name="Singh A."/>
            <person name="Wilkins M.J."/>
            <person name="Karaoz U."/>
            <person name="Brodie E.L."/>
            <person name="Williams K.H."/>
            <person name="Hubbard S.S."/>
            <person name="Banfield J.F."/>
        </authorList>
    </citation>
    <scope>NUCLEOTIDE SEQUENCE [LARGE SCALE GENOMIC DNA]</scope>
</reference>
<evidence type="ECO:0000256" key="1">
    <source>
        <dbReference type="SAM" id="MobiDB-lite"/>
    </source>
</evidence>
<evidence type="ECO:0000313" key="2">
    <source>
        <dbReference type="EMBL" id="OHA04174.1"/>
    </source>
</evidence>
<gene>
    <name evidence="2" type="ORF">A3C92_03990</name>
</gene>
<sequence length="163" mass="17922">MRPPEAGRAYTPAHIFRLDLRTSTGSDQSVRFFKVTAHLIRLETYKPVASGEGKKYYGNSGGSTTRQFGRVPFVYETHPGPDSARKSAVAEAIQAVCNNVEYRELKSGREITQEEAERTAAGISRGPDRVMNGTPFVPFQGRATTRCGYGVGGRRGDLRYGCK</sequence>
<protein>
    <submittedName>
        <fullName evidence="2">Uncharacterized protein</fullName>
    </submittedName>
</protein>
<dbReference type="EMBL" id="MHQN01000002">
    <property type="protein sequence ID" value="OHA04174.1"/>
    <property type="molecule type" value="Genomic_DNA"/>
</dbReference>
<proteinExistence type="predicted"/>
<evidence type="ECO:0000313" key="3">
    <source>
        <dbReference type="Proteomes" id="UP000177177"/>
    </source>
</evidence>
<organism evidence="2 3">
    <name type="scientific">Candidatus Sungbacteria bacterium RIFCSPHIGHO2_02_FULL_53_17</name>
    <dbReference type="NCBI Taxonomy" id="1802275"/>
    <lineage>
        <taxon>Bacteria</taxon>
        <taxon>Candidatus Sungiibacteriota</taxon>
    </lineage>
</organism>